<dbReference type="SMART" id="SM00028">
    <property type="entry name" value="TPR"/>
    <property type="match status" value="2"/>
</dbReference>
<evidence type="ECO:0000259" key="6">
    <source>
        <dbReference type="PROSITE" id="PS51781"/>
    </source>
</evidence>
<dbReference type="Proteomes" id="UP001500582">
    <property type="component" value="Unassembled WGS sequence"/>
</dbReference>
<feature type="repeat" description="TPR" evidence="3">
    <location>
        <begin position="57"/>
        <end position="90"/>
    </location>
</feature>
<evidence type="ECO:0000313" key="7">
    <source>
        <dbReference type="EMBL" id="GAA4311784.1"/>
    </source>
</evidence>
<keyword evidence="4" id="KW-1133">Transmembrane helix</keyword>
<protein>
    <submittedName>
        <fullName evidence="7">Tetratricopeptide repeat protein</fullName>
    </submittedName>
</protein>
<dbReference type="InterPro" id="IPR013105">
    <property type="entry name" value="TPR_2"/>
</dbReference>
<feature type="chain" id="PRO_5046496389" evidence="5">
    <location>
        <begin position="20"/>
        <end position="252"/>
    </location>
</feature>
<dbReference type="SUPFAM" id="SSF48452">
    <property type="entry name" value="TPR-like"/>
    <property type="match status" value="1"/>
</dbReference>
<feature type="domain" description="SH3b" evidence="6">
    <location>
        <begin position="190"/>
        <end position="252"/>
    </location>
</feature>
<name>A0ABP8FVD7_9SPHI</name>
<dbReference type="RefSeq" id="WP_345209595.1">
    <property type="nucleotide sequence ID" value="NZ_BAABFT010000002.1"/>
</dbReference>
<keyword evidence="1" id="KW-0677">Repeat</keyword>
<evidence type="ECO:0000256" key="3">
    <source>
        <dbReference type="PROSITE-ProRule" id="PRU00339"/>
    </source>
</evidence>
<dbReference type="InterPro" id="IPR003646">
    <property type="entry name" value="SH3-like_bac-type"/>
</dbReference>
<sequence length="252" mass="28091">MKRILYIILWLALPLLSFADNNTTASFEKGNALYAKSNYKEALEVYKKLIGEGYQSTALYFNMGNASYKTGDIPSAILYYEKAHKLSPGDKDISFNIQYANQRTTDKVVEAPEFFITKWWKGFILALSLNTLSVMSIVLVLLASVSLIVYFFSEALTLKKGAFYTAVSLFVICLLFVFIANRQAAYFEGHKQAIVFTASVTVKSAPAEKAGNLFILHDGTKVNVLDTTNGWTKVQLANGNEGWLKGNDIKEI</sequence>
<comment type="caution">
    <text evidence="7">The sequence shown here is derived from an EMBL/GenBank/DDBJ whole genome shotgun (WGS) entry which is preliminary data.</text>
</comment>
<gene>
    <name evidence="7" type="ORF">GCM10023149_06830</name>
</gene>
<dbReference type="InterPro" id="IPR019734">
    <property type="entry name" value="TPR_rpt"/>
</dbReference>
<organism evidence="7 8">
    <name type="scientific">Mucilaginibacter gynuensis</name>
    <dbReference type="NCBI Taxonomy" id="1302236"/>
    <lineage>
        <taxon>Bacteria</taxon>
        <taxon>Pseudomonadati</taxon>
        <taxon>Bacteroidota</taxon>
        <taxon>Sphingobacteriia</taxon>
        <taxon>Sphingobacteriales</taxon>
        <taxon>Sphingobacteriaceae</taxon>
        <taxon>Mucilaginibacter</taxon>
    </lineage>
</organism>
<dbReference type="PROSITE" id="PS51781">
    <property type="entry name" value="SH3B"/>
    <property type="match status" value="1"/>
</dbReference>
<keyword evidence="5" id="KW-0732">Signal</keyword>
<dbReference type="SMART" id="SM00287">
    <property type="entry name" value="SH3b"/>
    <property type="match status" value="1"/>
</dbReference>
<keyword evidence="4" id="KW-0812">Transmembrane</keyword>
<feature type="transmembrane region" description="Helical" evidence="4">
    <location>
        <begin position="123"/>
        <end position="150"/>
    </location>
</feature>
<dbReference type="Gene3D" id="1.25.40.10">
    <property type="entry name" value="Tetratricopeptide repeat domain"/>
    <property type="match status" value="1"/>
</dbReference>
<evidence type="ECO:0000313" key="8">
    <source>
        <dbReference type="Proteomes" id="UP001500582"/>
    </source>
</evidence>
<accession>A0ABP8FVD7</accession>
<feature type="signal peptide" evidence="5">
    <location>
        <begin position="1"/>
        <end position="19"/>
    </location>
</feature>
<dbReference type="PROSITE" id="PS50005">
    <property type="entry name" value="TPR"/>
    <property type="match status" value="1"/>
</dbReference>
<dbReference type="Pfam" id="PF07719">
    <property type="entry name" value="TPR_2"/>
    <property type="match status" value="1"/>
</dbReference>
<feature type="transmembrane region" description="Helical" evidence="4">
    <location>
        <begin position="162"/>
        <end position="180"/>
    </location>
</feature>
<evidence type="ECO:0000256" key="2">
    <source>
        <dbReference type="ARBA" id="ARBA00022803"/>
    </source>
</evidence>
<dbReference type="Gene3D" id="2.30.30.40">
    <property type="entry name" value="SH3 Domains"/>
    <property type="match status" value="1"/>
</dbReference>
<keyword evidence="2 3" id="KW-0802">TPR repeat</keyword>
<evidence type="ECO:0000256" key="5">
    <source>
        <dbReference type="SAM" id="SignalP"/>
    </source>
</evidence>
<evidence type="ECO:0000256" key="4">
    <source>
        <dbReference type="SAM" id="Phobius"/>
    </source>
</evidence>
<dbReference type="InterPro" id="IPR011990">
    <property type="entry name" value="TPR-like_helical_dom_sf"/>
</dbReference>
<proteinExistence type="predicted"/>
<keyword evidence="8" id="KW-1185">Reference proteome</keyword>
<evidence type="ECO:0000256" key="1">
    <source>
        <dbReference type="ARBA" id="ARBA00022737"/>
    </source>
</evidence>
<keyword evidence="4" id="KW-0472">Membrane</keyword>
<reference evidence="8" key="1">
    <citation type="journal article" date="2019" name="Int. J. Syst. Evol. Microbiol.">
        <title>The Global Catalogue of Microorganisms (GCM) 10K type strain sequencing project: providing services to taxonomists for standard genome sequencing and annotation.</title>
        <authorList>
            <consortium name="The Broad Institute Genomics Platform"/>
            <consortium name="The Broad Institute Genome Sequencing Center for Infectious Disease"/>
            <person name="Wu L."/>
            <person name="Ma J."/>
        </authorList>
    </citation>
    <scope>NUCLEOTIDE SEQUENCE [LARGE SCALE GENOMIC DNA]</scope>
    <source>
        <strain evidence="8">JCM 17705</strain>
    </source>
</reference>
<dbReference type="EMBL" id="BAABFT010000002">
    <property type="protein sequence ID" value="GAA4311784.1"/>
    <property type="molecule type" value="Genomic_DNA"/>
</dbReference>
<dbReference type="Pfam" id="PF08239">
    <property type="entry name" value="SH3_3"/>
    <property type="match status" value="1"/>
</dbReference>